<evidence type="ECO:0000313" key="7">
    <source>
        <dbReference type="EMBL" id="CAE8649892.1"/>
    </source>
</evidence>
<dbReference type="PANTHER" id="PTHR11699">
    <property type="entry name" value="ALDEHYDE DEHYDROGENASE-RELATED"/>
    <property type="match status" value="1"/>
</dbReference>
<evidence type="ECO:0008006" key="9">
    <source>
        <dbReference type="Google" id="ProtNLM"/>
    </source>
</evidence>
<dbReference type="Gene3D" id="3.60.130.10">
    <property type="entry name" value="Clavaminate synthase-like"/>
    <property type="match status" value="1"/>
</dbReference>
<sequence length="1097" mass="117500">MKGPGFQVLGHGCPCAVLCVELPLFRLTGRPSRIGADVPTAGRKDAALAGASLLTATVMFGAARSSRPLRRGRGAPDSGSLRTRLFAQDESGWDAAEVAEDESMAPLDRAPLLIDGKLALTKTTFKVTSPATGNLVGLAPNVSKVQIDIAVRAAHRAAEAWGAMPHSKRRDILVACAGLLREKLEPLATLQTNESGRPIAETRIELMVAAASFENAGRLLNIEREDCIAEDEDKRVVVRGEPVGVVAVIAPWNAPIVLGWKPTAIALACGNTVVLKPAPQTPLTTLRIGELLRPLFPPGVLNVVVGTDDTSPRPGEVLTGHPLVRKVVFTGSTANGSKVMEACSKDFKRMLLELGGNDAAIIRHDCDIQSTADALFKGTFFNNGQTCCAAKRIYVHESIFDSFAEAFASRCRRAVLGNGLTAGVELGPLANNVQLKHVTELVEDARKNGARILCGGGATAGPPGDESSNTGLFYLPTIVVGIIEGTRLVDEEQFGPVVPLMPFKDDAEAIRRANATTFGLGASIWSSDIETANMLARQLKAGTVWVNRHCEFIRNAPFGGVKSSGIGRSGDLGKNDMAEYTEVKTLVLAKARKVVVAPLPAVPVARVLIEDKAQAILRQLLLKIRVQLRKDADAFEAATREAVRTFPFQPMNFRAAIESLAKPDGPPCVLVSGLPVKPPSGQDGAAYSVSEALLIGTLGLLGARAFAYGSGPSRPGEGALVRELDPIEAVGMHRPGRCWPPFEAPRRYFRPEEQVAEFVASICARSDSEKSVSVTIVDFTRLCDAASVEDLDCLRQSPLAFFDKESGRRSERVTVVCDSQVVGMPPIVDLRSLDRFEPEGDAAAVAAYNRVCEVAGGICESLELNSGDMVIFNNKRCLHSWSDGVRTACLYTAYASRAAVSWCGASALCGITVTELDVPVMAKLCLLFAALGVTYPVDGPRAILTVQAERVDSISKATAIFQCEVRSCGHALAHAAPELCSNREIVLAAVNSSCPEAFWSASEELRRDRDMVLEVASLDGLALRAAAPELRKDRALMLSVVARNPTALRHMIDELRLDRTFLLEAVRQNPIALLQVPDPFRREAAIIRASLEVKVPK</sequence>
<dbReference type="PROSITE" id="PS00070">
    <property type="entry name" value="ALDEHYDE_DEHYDR_CYS"/>
    <property type="match status" value="1"/>
</dbReference>
<evidence type="ECO:0000313" key="8">
    <source>
        <dbReference type="Proteomes" id="UP000626109"/>
    </source>
</evidence>
<dbReference type="InterPro" id="IPR016160">
    <property type="entry name" value="Ald_DH_CS_CYS"/>
</dbReference>
<gene>
    <name evidence="7" type="ORF">PGLA2088_LOCUS7823</name>
</gene>
<dbReference type="FunFam" id="3.40.309.10:FF:000009">
    <property type="entry name" value="Aldehyde dehydrogenase A"/>
    <property type="match status" value="1"/>
</dbReference>
<dbReference type="EMBL" id="CAJNNW010008298">
    <property type="protein sequence ID" value="CAE8649892.1"/>
    <property type="molecule type" value="Genomic_DNA"/>
</dbReference>
<feature type="active site" evidence="3">
    <location>
        <position position="353"/>
    </location>
</feature>
<dbReference type="PROSITE" id="PS00687">
    <property type="entry name" value="ALDEHYDE_DEHYDR_GLU"/>
    <property type="match status" value="1"/>
</dbReference>
<dbReference type="InterPro" id="IPR016162">
    <property type="entry name" value="Ald_DH_N"/>
</dbReference>
<evidence type="ECO:0000256" key="3">
    <source>
        <dbReference type="PROSITE-ProRule" id="PRU10007"/>
    </source>
</evidence>
<dbReference type="InterPro" id="IPR016163">
    <property type="entry name" value="Ald_DH_C"/>
</dbReference>
<dbReference type="InterPro" id="IPR016161">
    <property type="entry name" value="Ald_DH/histidinol_DH"/>
</dbReference>
<feature type="domain" description="Aldehyde dehydrogenase" evidence="5">
    <location>
        <begin position="123"/>
        <end position="585"/>
    </location>
</feature>
<name>A0A813IIA4_POLGL</name>
<dbReference type="InterPro" id="IPR015590">
    <property type="entry name" value="Aldehyde_DH_dom"/>
</dbReference>
<feature type="domain" description="DUF4116" evidence="6">
    <location>
        <begin position="1033"/>
        <end position="1081"/>
    </location>
</feature>
<feature type="domain" description="DUF4116" evidence="6">
    <location>
        <begin position="965"/>
        <end position="1006"/>
    </location>
</feature>
<evidence type="ECO:0000259" key="5">
    <source>
        <dbReference type="Pfam" id="PF00171"/>
    </source>
</evidence>
<evidence type="ECO:0000256" key="4">
    <source>
        <dbReference type="RuleBase" id="RU003345"/>
    </source>
</evidence>
<keyword evidence="2 4" id="KW-0560">Oxidoreductase</keyword>
<evidence type="ECO:0000256" key="1">
    <source>
        <dbReference type="ARBA" id="ARBA00009986"/>
    </source>
</evidence>
<reference evidence="7" key="1">
    <citation type="submission" date="2021-02" db="EMBL/GenBank/DDBJ databases">
        <authorList>
            <person name="Dougan E. K."/>
            <person name="Rhodes N."/>
            <person name="Thang M."/>
            <person name="Chan C."/>
        </authorList>
    </citation>
    <scope>NUCLEOTIDE SEQUENCE</scope>
</reference>
<dbReference type="GO" id="GO:0016620">
    <property type="term" value="F:oxidoreductase activity, acting on the aldehyde or oxo group of donors, NAD or NADP as acceptor"/>
    <property type="evidence" value="ECO:0007669"/>
    <property type="project" value="InterPro"/>
</dbReference>
<protein>
    <recommendedName>
        <fullName evidence="9">Aldehyde dehydrogenase</fullName>
    </recommendedName>
</protein>
<dbReference type="Gene3D" id="3.40.309.10">
    <property type="entry name" value="Aldehyde Dehydrogenase, Chain A, domain 2"/>
    <property type="match status" value="1"/>
</dbReference>
<dbReference type="AlphaFoldDB" id="A0A813IIA4"/>
<dbReference type="SUPFAM" id="SSF51197">
    <property type="entry name" value="Clavaminate synthase-like"/>
    <property type="match status" value="1"/>
</dbReference>
<dbReference type="Gene3D" id="3.40.605.10">
    <property type="entry name" value="Aldehyde Dehydrogenase, Chain A, domain 1"/>
    <property type="match status" value="1"/>
</dbReference>
<comment type="caution">
    <text evidence="7">The sequence shown here is derived from an EMBL/GenBank/DDBJ whole genome shotgun (WGS) entry which is preliminary data.</text>
</comment>
<dbReference type="SUPFAM" id="SSF53720">
    <property type="entry name" value="ALDH-like"/>
    <property type="match status" value="1"/>
</dbReference>
<proteinExistence type="inferred from homology"/>
<dbReference type="FunFam" id="3.40.605.10:FF:000007">
    <property type="entry name" value="NAD/NADP-dependent betaine aldehyde dehydrogenase"/>
    <property type="match status" value="1"/>
</dbReference>
<evidence type="ECO:0000259" key="6">
    <source>
        <dbReference type="Pfam" id="PF13475"/>
    </source>
</evidence>
<organism evidence="7 8">
    <name type="scientific">Polarella glacialis</name>
    <name type="common">Dinoflagellate</name>
    <dbReference type="NCBI Taxonomy" id="89957"/>
    <lineage>
        <taxon>Eukaryota</taxon>
        <taxon>Sar</taxon>
        <taxon>Alveolata</taxon>
        <taxon>Dinophyceae</taxon>
        <taxon>Suessiales</taxon>
        <taxon>Suessiaceae</taxon>
        <taxon>Polarella</taxon>
    </lineage>
</organism>
<dbReference type="Pfam" id="PF00171">
    <property type="entry name" value="Aldedh"/>
    <property type="match status" value="1"/>
</dbReference>
<comment type="similarity">
    <text evidence="1 4">Belongs to the aldehyde dehydrogenase family.</text>
</comment>
<evidence type="ECO:0000256" key="2">
    <source>
        <dbReference type="ARBA" id="ARBA00023002"/>
    </source>
</evidence>
<dbReference type="InterPro" id="IPR029510">
    <property type="entry name" value="Ald_DH_CS_GLU"/>
</dbReference>
<accession>A0A813IIA4</accession>
<dbReference type="InterPro" id="IPR025197">
    <property type="entry name" value="DUF4116"/>
</dbReference>
<dbReference type="Pfam" id="PF13475">
    <property type="entry name" value="DUF4116"/>
    <property type="match status" value="2"/>
</dbReference>
<dbReference type="InterPro" id="IPR042098">
    <property type="entry name" value="TauD-like_sf"/>
</dbReference>
<dbReference type="Proteomes" id="UP000626109">
    <property type="component" value="Unassembled WGS sequence"/>
</dbReference>